<accession>A0ABN0WDR2</accession>
<dbReference type="InterPro" id="IPR006311">
    <property type="entry name" value="TAT_signal"/>
</dbReference>
<dbReference type="RefSeq" id="WP_344115815.1">
    <property type="nucleotide sequence ID" value="NZ_BAAABW010000002.1"/>
</dbReference>
<evidence type="ECO:0000256" key="4">
    <source>
        <dbReference type="SAM" id="SignalP"/>
    </source>
</evidence>
<sequence>MTTVTRRNVLMTAFTAAVVTGTGAALAPVVLADQADDTAAAARNGGPDVVTDSFEETYRGRRIQGRTLSTCGARPAAYRKGAAAAPDVPGIEISIDGRPLHVMRRADGTYLSLVNHYESFPTPLAVARAAVDRIGTAQLSLTTTHHH</sequence>
<evidence type="ECO:0000256" key="2">
    <source>
        <dbReference type="ARBA" id="ARBA00022729"/>
    </source>
</evidence>
<evidence type="ECO:0000313" key="6">
    <source>
        <dbReference type="Proteomes" id="UP001500063"/>
    </source>
</evidence>
<evidence type="ECO:0000256" key="1">
    <source>
        <dbReference type="ARBA" id="ARBA00009871"/>
    </source>
</evidence>
<protein>
    <recommendedName>
        <fullName evidence="7">Tyrosinase</fullName>
    </recommendedName>
</protein>
<reference evidence="5 6" key="1">
    <citation type="journal article" date="2019" name="Int. J. Syst. Evol. Microbiol.">
        <title>The Global Catalogue of Microorganisms (GCM) 10K type strain sequencing project: providing services to taxonomists for standard genome sequencing and annotation.</title>
        <authorList>
            <consortium name="The Broad Institute Genomics Platform"/>
            <consortium name="The Broad Institute Genome Sequencing Center for Infectious Disease"/>
            <person name="Wu L."/>
            <person name="Ma J."/>
        </authorList>
    </citation>
    <scope>NUCLEOTIDE SEQUENCE [LARGE SCALE GENOMIC DNA]</scope>
    <source>
        <strain evidence="5 6">JCM 4565</strain>
    </source>
</reference>
<gene>
    <name evidence="5" type="ORF">GCM10010319_06550</name>
</gene>
<dbReference type="EMBL" id="BAAABW010000002">
    <property type="protein sequence ID" value="GAA0333288.1"/>
    <property type="molecule type" value="Genomic_DNA"/>
</dbReference>
<keyword evidence="3" id="KW-0186">Copper</keyword>
<dbReference type="Proteomes" id="UP001500063">
    <property type="component" value="Unassembled WGS sequence"/>
</dbReference>
<keyword evidence="6" id="KW-1185">Reference proteome</keyword>
<keyword evidence="2 4" id="KW-0732">Signal</keyword>
<evidence type="ECO:0000313" key="5">
    <source>
        <dbReference type="EMBL" id="GAA0333288.1"/>
    </source>
</evidence>
<comment type="caution">
    <text evidence="5">The sequence shown here is derived from an EMBL/GenBank/DDBJ whole genome shotgun (WGS) entry which is preliminary data.</text>
</comment>
<evidence type="ECO:0008006" key="7">
    <source>
        <dbReference type="Google" id="ProtNLM"/>
    </source>
</evidence>
<dbReference type="Gene3D" id="3.30.1880.10">
    <property type="entry name" value="protein ne1242 domain like"/>
    <property type="match status" value="1"/>
</dbReference>
<dbReference type="InterPro" id="IPR023199">
    <property type="entry name" value="GriE/MELC1_sf"/>
</dbReference>
<evidence type="ECO:0000256" key="3">
    <source>
        <dbReference type="ARBA" id="ARBA00023008"/>
    </source>
</evidence>
<feature type="chain" id="PRO_5046450897" description="Tyrosinase" evidence="4">
    <location>
        <begin position="28"/>
        <end position="147"/>
    </location>
</feature>
<name>A0ABN0WDR2_9ACTN</name>
<proteinExistence type="inferred from homology"/>
<comment type="similarity">
    <text evidence="1">Belongs to the melC1 family.</text>
</comment>
<feature type="signal peptide" evidence="4">
    <location>
        <begin position="1"/>
        <end position="27"/>
    </location>
</feature>
<organism evidence="5 6">
    <name type="scientific">Streptomyces blastmyceticus</name>
    <dbReference type="NCBI Taxonomy" id="68180"/>
    <lineage>
        <taxon>Bacteria</taxon>
        <taxon>Bacillati</taxon>
        <taxon>Actinomycetota</taxon>
        <taxon>Actinomycetes</taxon>
        <taxon>Kitasatosporales</taxon>
        <taxon>Streptomycetaceae</taxon>
        <taxon>Streptomyces</taxon>
    </lineage>
</organism>
<dbReference type="Pfam" id="PF06236">
    <property type="entry name" value="MelC1"/>
    <property type="match status" value="1"/>
</dbReference>
<dbReference type="InterPro" id="IPR010928">
    <property type="entry name" value="MelC1"/>
</dbReference>
<dbReference type="PROSITE" id="PS51318">
    <property type="entry name" value="TAT"/>
    <property type="match status" value="1"/>
</dbReference>